<evidence type="ECO:0000313" key="2">
    <source>
        <dbReference type="EMBL" id="AEP31192.1"/>
    </source>
</evidence>
<dbReference type="SUPFAM" id="SSF53448">
    <property type="entry name" value="Nucleotide-diphospho-sugar transferases"/>
    <property type="match status" value="1"/>
</dbReference>
<dbReference type="HOGENOM" id="CLU_033998_0_0_6"/>
<gene>
    <name evidence="2" type="ordered locus">GNIT_3097</name>
</gene>
<dbReference type="EMBL" id="CP003060">
    <property type="protein sequence ID" value="AEP31192.1"/>
    <property type="molecule type" value="Genomic_DNA"/>
</dbReference>
<dbReference type="Gene3D" id="3.90.550.10">
    <property type="entry name" value="Spore Coat Polysaccharide Biosynthesis Protein SpsA, Chain A"/>
    <property type="match status" value="1"/>
</dbReference>
<dbReference type="InterPro" id="IPR001173">
    <property type="entry name" value="Glyco_trans_2-like"/>
</dbReference>
<dbReference type="Pfam" id="PF00535">
    <property type="entry name" value="Glycos_transf_2"/>
    <property type="match status" value="1"/>
</dbReference>
<dbReference type="PANTHER" id="PTHR43179:SF7">
    <property type="entry name" value="RHAMNOSYLTRANSFERASE WBBL"/>
    <property type="match status" value="1"/>
</dbReference>
<dbReference type="eggNOG" id="COG1216">
    <property type="taxonomic scope" value="Bacteria"/>
</dbReference>
<dbReference type="GO" id="GO:0016740">
    <property type="term" value="F:transferase activity"/>
    <property type="evidence" value="ECO:0007669"/>
    <property type="project" value="UniProtKB-KW"/>
</dbReference>
<sequence length="571" mass="63425">MKKVKSLIKRLIGRPNGGSSPITVDICTKTPNGYCIIGWYLTDAVASISLKDNNMVTLDTIHTDIERADVVAQIKKPALGFQLLCTTTLSIEELRLAVGLRTGSENLLALTLTNSGISVVGNPSGYDSAYPIVSSSSKLQAACEYAIAVESHIIIYGWLVDDTALIEGKLFDRRKNVVGEIEEQTRFARTDVREALGKNVKLTSGFIVLLKRSDNKNYKDGDLNFHINIDGNEVPLPIAEVFSADDDGMMCLKRLLNVWKPHTPAQLAKAPMFLPIISGLYPADRATSVRRIDFGNAVNLPKASIIIPLYGRFDFLRYQMSHFNRYDAYQNVEIIYVVDDPNIATATQALAKRMAQMTQQPFSLLLLSDNMGFGKANNIGVTYAKSDYLVLMNSDVLPQNGEWLDKMLAIASSDDAGIVGARLLFEDHTIQHDGMAPMTLAEYPGLFFNDHPRKGWPKGLVKVTNPVAPCDLLTAACWVMKKSLFEQAEGFDPAYVLGDFEDSDLCFKLLAFGKTNYIRRDVEFYHLERQSQNLVSAGGWKHNLTILNAVTFNQRWNNELQALDKELHANG</sequence>
<evidence type="ECO:0000313" key="3">
    <source>
        <dbReference type="Proteomes" id="UP000009282"/>
    </source>
</evidence>
<accession>G4QIN7</accession>
<proteinExistence type="predicted"/>
<dbReference type="RefSeq" id="WP_014110063.1">
    <property type="nucleotide sequence ID" value="NC_016041.1"/>
</dbReference>
<dbReference type="KEGG" id="gni:GNIT_3097"/>
<keyword evidence="2" id="KW-0808">Transferase</keyword>
<dbReference type="STRING" id="1085623.GNIT_3097"/>
<dbReference type="Proteomes" id="UP000009282">
    <property type="component" value="Chromosome"/>
</dbReference>
<dbReference type="OrthoDB" id="9807209at2"/>
<dbReference type="InterPro" id="IPR029044">
    <property type="entry name" value="Nucleotide-diphossugar_trans"/>
</dbReference>
<keyword evidence="3" id="KW-1185">Reference proteome</keyword>
<dbReference type="AlphaFoldDB" id="G4QIN7"/>
<name>G4QIN7_GLANF</name>
<feature type="domain" description="Glycosyltransferase 2-like" evidence="1">
    <location>
        <begin position="304"/>
        <end position="427"/>
    </location>
</feature>
<evidence type="ECO:0000259" key="1">
    <source>
        <dbReference type="Pfam" id="PF00535"/>
    </source>
</evidence>
<organism evidence="2 3">
    <name type="scientific">Glaciecola nitratireducens (strain JCM 12485 / KCTC 12276 / FR1064)</name>
    <dbReference type="NCBI Taxonomy" id="1085623"/>
    <lineage>
        <taxon>Bacteria</taxon>
        <taxon>Pseudomonadati</taxon>
        <taxon>Pseudomonadota</taxon>
        <taxon>Gammaproteobacteria</taxon>
        <taxon>Alteromonadales</taxon>
        <taxon>Alteromonadaceae</taxon>
        <taxon>Brumicola</taxon>
    </lineage>
</organism>
<dbReference type="PANTHER" id="PTHR43179">
    <property type="entry name" value="RHAMNOSYLTRANSFERASE WBBL"/>
    <property type="match status" value="1"/>
</dbReference>
<protein>
    <submittedName>
        <fullName evidence="2">Putative bifunctional glycosyltransferase, forming alpha-glycosyl and beta-glycosyl linkages protein</fullName>
    </submittedName>
</protein>
<reference evidence="2 3" key="1">
    <citation type="journal article" date="2011" name="J. Bacteriol.">
        <title>Complete genome sequence of seawater bacterium Glaciecola nitratireducens FR1064T.</title>
        <authorList>
            <person name="Bian F."/>
            <person name="Qin Q.L."/>
            <person name="Xie B.B."/>
            <person name="Shu Y.L."/>
            <person name="Zhang X.Y."/>
            <person name="Yu Y."/>
            <person name="Chen B."/>
            <person name="Chen X.L."/>
            <person name="Zhou B.C."/>
            <person name="Zhang Y.Z."/>
        </authorList>
    </citation>
    <scope>NUCLEOTIDE SEQUENCE [LARGE SCALE GENOMIC DNA]</scope>
    <source>
        <strain evidence="3">JCM 12485 / KCTC 12276 / FR1064</strain>
    </source>
</reference>